<accession>L0KVK9</accession>
<keyword evidence="2" id="KW-1185">Reference proteome</keyword>
<dbReference type="HOGENOM" id="CLU_2875075_0_0_2"/>
<dbReference type="RefSeq" id="WP_015324638.1">
    <property type="nucleotide sequence ID" value="NC_019977.1"/>
</dbReference>
<evidence type="ECO:0000313" key="1">
    <source>
        <dbReference type="EMBL" id="AGB49472.1"/>
    </source>
</evidence>
<evidence type="ECO:0000313" key="2">
    <source>
        <dbReference type="Proteomes" id="UP000010866"/>
    </source>
</evidence>
<dbReference type="GeneID" id="14407051"/>
<reference evidence="2" key="1">
    <citation type="submission" date="2012-02" db="EMBL/GenBank/DDBJ databases">
        <title>Complete sequence of chromosome of Methanomethylovorans hollandica DSM 15978.</title>
        <authorList>
            <person name="Lucas S."/>
            <person name="Copeland A."/>
            <person name="Lapidus A."/>
            <person name="Glavina del Rio T."/>
            <person name="Dalin E."/>
            <person name="Tice H."/>
            <person name="Bruce D."/>
            <person name="Goodwin L."/>
            <person name="Pitluck S."/>
            <person name="Peters L."/>
            <person name="Mikhailova N."/>
            <person name="Held B."/>
            <person name="Kyrpides N."/>
            <person name="Mavromatis K."/>
            <person name="Ivanova N."/>
            <person name="Brettin T."/>
            <person name="Detter J.C."/>
            <person name="Han C."/>
            <person name="Larimer F."/>
            <person name="Land M."/>
            <person name="Hauser L."/>
            <person name="Markowitz V."/>
            <person name="Cheng J.-F."/>
            <person name="Hugenholtz P."/>
            <person name="Woyke T."/>
            <person name="Wu D."/>
            <person name="Spring S."/>
            <person name="Schroeder M."/>
            <person name="Brambilla E."/>
            <person name="Klenk H.-P."/>
            <person name="Eisen J.A."/>
        </authorList>
    </citation>
    <scope>NUCLEOTIDE SEQUENCE [LARGE SCALE GENOMIC DNA]</scope>
    <source>
        <strain evidence="2">DSM 15978 / NBRC 107637 / DMS1</strain>
    </source>
</reference>
<dbReference type="EMBL" id="CP003362">
    <property type="protein sequence ID" value="AGB49472.1"/>
    <property type="molecule type" value="Genomic_DNA"/>
</dbReference>
<dbReference type="AlphaFoldDB" id="L0KVK9"/>
<name>L0KVK9_METHD</name>
<sequence length="63" mass="7425">MPRPSIDIPLHDDLKSLRTLLDEGYNQVEIVEYYNLRGIPLSRGTIQNKIKELRRTNEQEESE</sequence>
<dbReference type="STRING" id="867904.Metho_1242"/>
<dbReference type="KEGG" id="mhz:Metho_1242"/>
<organism evidence="1 2">
    <name type="scientific">Methanomethylovorans hollandica (strain DSM 15978 / NBRC 107637 / DMS1)</name>
    <dbReference type="NCBI Taxonomy" id="867904"/>
    <lineage>
        <taxon>Archaea</taxon>
        <taxon>Methanobacteriati</taxon>
        <taxon>Methanobacteriota</taxon>
        <taxon>Stenosarchaea group</taxon>
        <taxon>Methanomicrobia</taxon>
        <taxon>Methanosarcinales</taxon>
        <taxon>Methanosarcinaceae</taxon>
        <taxon>Methanomethylovorans</taxon>
    </lineage>
</organism>
<dbReference type="Proteomes" id="UP000010866">
    <property type="component" value="Chromosome"/>
</dbReference>
<protein>
    <submittedName>
        <fullName evidence="1">Uncharacterized protein</fullName>
    </submittedName>
</protein>
<proteinExistence type="predicted"/>
<gene>
    <name evidence="1" type="ordered locus">Metho_1242</name>
</gene>